<protein>
    <submittedName>
        <fullName evidence="2">Glycosyl transferase family 2</fullName>
    </submittedName>
</protein>
<accession>A0A3N1NRL9</accession>
<proteinExistence type="predicted"/>
<feature type="domain" description="Glycosyltransferase 2-like" evidence="1">
    <location>
        <begin position="12"/>
        <end position="173"/>
    </location>
</feature>
<dbReference type="InterPro" id="IPR001173">
    <property type="entry name" value="Glyco_trans_2-like"/>
</dbReference>
<dbReference type="PANTHER" id="PTHR43685">
    <property type="entry name" value="GLYCOSYLTRANSFERASE"/>
    <property type="match status" value="1"/>
</dbReference>
<evidence type="ECO:0000313" key="3">
    <source>
        <dbReference type="Proteomes" id="UP000273643"/>
    </source>
</evidence>
<dbReference type="Gene3D" id="3.90.550.10">
    <property type="entry name" value="Spore Coat Polysaccharide Biosynthesis Protein SpsA, Chain A"/>
    <property type="match status" value="1"/>
</dbReference>
<name>A0A3N1NRL9_9GAMM</name>
<dbReference type="EMBL" id="RJUK01000003">
    <property type="protein sequence ID" value="ROQ18061.1"/>
    <property type="molecule type" value="Genomic_DNA"/>
</dbReference>
<dbReference type="Pfam" id="PF00535">
    <property type="entry name" value="Glycos_transf_2"/>
    <property type="match status" value="1"/>
</dbReference>
<dbReference type="CDD" id="cd00761">
    <property type="entry name" value="Glyco_tranf_GTA_type"/>
    <property type="match status" value="1"/>
</dbReference>
<keyword evidence="2" id="KW-0808">Transferase</keyword>
<comment type="caution">
    <text evidence="2">The sequence shown here is derived from an EMBL/GenBank/DDBJ whole genome shotgun (WGS) entry which is preliminary data.</text>
</comment>
<dbReference type="Proteomes" id="UP000273643">
    <property type="component" value="Unassembled WGS sequence"/>
</dbReference>
<sequence length="297" mass="34589">MKENKDPNPLVSVVIPTVNRKIWVTEALESVLSQTFKDYEIIVIDDGSTDGTYDYLENLYGSRIKLFKNGGSNPPTAKNIGVSYARGKYIAILDDDDLWYPNKLERQVALMEESDQSVAIVGGGCDYIDEFGNNFWKETIPNEEIKYSELCIKVHMPGSGSNELIRRSVFNELGGFDNSLSRGEDRDFWIKVSRKYRILMIREVLCTIRIHKTARKGVDFDVIYRCRKEINRRIPERYLRIKADAWLYYYLFTLQWKENKSLALWYMAKSFLIYPAPLDLKVSRIKGIFEKVLTRNN</sequence>
<evidence type="ECO:0000313" key="2">
    <source>
        <dbReference type="EMBL" id="ROQ18061.1"/>
    </source>
</evidence>
<gene>
    <name evidence="2" type="ORF">EDC38_3034</name>
</gene>
<dbReference type="InterPro" id="IPR050834">
    <property type="entry name" value="Glycosyltransf_2"/>
</dbReference>
<reference evidence="2 3" key="1">
    <citation type="submission" date="2018-11" db="EMBL/GenBank/DDBJ databases">
        <title>Genomic Encyclopedia of Type Strains, Phase IV (KMG-IV): sequencing the most valuable type-strain genomes for metagenomic binning, comparative biology and taxonomic classification.</title>
        <authorList>
            <person name="Goeker M."/>
        </authorList>
    </citation>
    <scope>NUCLEOTIDE SEQUENCE [LARGE SCALE GENOMIC DNA]</scope>
    <source>
        <strain evidence="2 3">DSM 16974</strain>
    </source>
</reference>
<dbReference type="SUPFAM" id="SSF53448">
    <property type="entry name" value="Nucleotide-diphospho-sugar transferases"/>
    <property type="match status" value="1"/>
</dbReference>
<dbReference type="PANTHER" id="PTHR43685:SF11">
    <property type="entry name" value="GLYCOSYLTRANSFERASE TAGX-RELATED"/>
    <property type="match status" value="1"/>
</dbReference>
<dbReference type="RefSeq" id="WP_170162962.1">
    <property type="nucleotide sequence ID" value="NZ_RJUK01000003.1"/>
</dbReference>
<evidence type="ECO:0000259" key="1">
    <source>
        <dbReference type="Pfam" id="PF00535"/>
    </source>
</evidence>
<dbReference type="GO" id="GO:0016740">
    <property type="term" value="F:transferase activity"/>
    <property type="evidence" value="ECO:0007669"/>
    <property type="project" value="UniProtKB-KW"/>
</dbReference>
<dbReference type="InterPro" id="IPR029044">
    <property type="entry name" value="Nucleotide-diphossugar_trans"/>
</dbReference>
<keyword evidence="3" id="KW-1185">Reference proteome</keyword>
<organism evidence="2 3">
    <name type="scientific">Marinimicrobium koreense</name>
    <dbReference type="NCBI Taxonomy" id="306545"/>
    <lineage>
        <taxon>Bacteria</taxon>
        <taxon>Pseudomonadati</taxon>
        <taxon>Pseudomonadota</taxon>
        <taxon>Gammaproteobacteria</taxon>
        <taxon>Cellvibrionales</taxon>
        <taxon>Cellvibrionaceae</taxon>
        <taxon>Marinimicrobium</taxon>
    </lineage>
</organism>
<dbReference type="AlphaFoldDB" id="A0A3N1NRL9"/>